<accession>A0ABX0KWZ5</accession>
<dbReference type="RefSeq" id="WP_166830301.1">
    <property type="nucleotide sequence ID" value="NZ_JAAOLX010000017.1"/>
</dbReference>
<protein>
    <submittedName>
        <fullName evidence="1">Uncharacterized protein</fullName>
    </submittedName>
</protein>
<evidence type="ECO:0000313" key="1">
    <source>
        <dbReference type="EMBL" id="NHQ88532.1"/>
    </source>
</evidence>
<comment type="caution">
    <text evidence="1">The sequence shown here is derived from an EMBL/GenBank/DDBJ whole genome shotgun (WGS) entry which is preliminary data.</text>
</comment>
<gene>
    <name evidence="1" type="ORF">HA050_20755</name>
</gene>
<organism evidence="1 2">
    <name type="scientific">Iodobacter violaceini</name>
    <dbReference type="NCBI Taxonomy" id="3044271"/>
    <lineage>
        <taxon>Bacteria</taxon>
        <taxon>Pseudomonadati</taxon>
        <taxon>Pseudomonadota</taxon>
        <taxon>Betaproteobacteria</taxon>
        <taxon>Neisseriales</taxon>
        <taxon>Chitinibacteraceae</taxon>
        <taxon>Iodobacter</taxon>
    </lineage>
</organism>
<dbReference type="EMBL" id="JAAOLX010000017">
    <property type="protein sequence ID" value="NHQ88532.1"/>
    <property type="molecule type" value="Genomic_DNA"/>
</dbReference>
<keyword evidence="2" id="KW-1185">Reference proteome</keyword>
<dbReference type="Proteomes" id="UP000712570">
    <property type="component" value="Unassembled WGS sequence"/>
</dbReference>
<reference evidence="1 2" key="1">
    <citation type="submission" date="2020-03" db="EMBL/GenBank/DDBJ databases">
        <title>Draft genome sequence of environmentally isolated violet-colored cultures.</title>
        <authorList>
            <person name="Wilson H.S."/>
        </authorList>
    </citation>
    <scope>NUCLEOTIDE SEQUENCE [LARGE SCALE GENOMIC DNA]</scope>
    <source>
        <strain evidence="1 2">HSC-16F04</strain>
    </source>
</reference>
<proteinExistence type="predicted"/>
<evidence type="ECO:0000313" key="2">
    <source>
        <dbReference type="Proteomes" id="UP000712570"/>
    </source>
</evidence>
<sequence length="93" mass="9689">MADILSNLRKDGSTTAFWVAAAAVSAAFVTVDVVSTGACFHEVEGVALGVAGFSAHPVTLAAITSNAAQTNPERFIVKSLFFETTNLLCKLLD</sequence>
<name>A0ABX0KWZ5_9NEIS</name>